<accession>A0A2X1WPV2</accession>
<protein>
    <recommendedName>
        <fullName evidence="1">DUF7716 domain-containing protein</fullName>
    </recommendedName>
</protein>
<proteinExistence type="predicted"/>
<name>A0A2X1WPV2_9BURK</name>
<evidence type="ECO:0000259" key="1">
    <source>
        <dbReference type="Pfam" id="PF24832"/>
    </source>
</evidence>
<dbReference type="AlphaFoldDB" id="A0A2X1WPV2"/>
<dbReference type="Proteomes" id="UP000250242">
    <property type="component" value="Unassembled WGS sequence"/>
</dbReference>
<organism evidence="2 3">
    <name type="scientific">Oligella urethralis</name>
    <dbReference type="NCBI Taxonomy" id="90245"/>
    <lineage>
        <taxon>Bacteria</taxon>
        <taxon>Pseudomonadati</taxon>
        <taxon>Pseudomonadota</taxon>
        <taxon>Betaproteobacteria</taxon>
        <taxon>Burkholderiales</taxon>
        <taxon>Alcaligenaceae</taxon>
        <taxon>Oligella</taxon>
    </lineage>
</organism>
<dbReference type="Pfam" id="PF24832">
    <property type="entry name" value="DUF7716"/>
    <property type="match status" value="1"/>
</dbReference>
<reference evidence="2 3" key="1">
    <citation type="submission" date="2018-06" db="EMBL/GenBank/DDBJ databases">
        <authorList>
            <consortium name="Pathogen Informatics"/>
            <person name="Doyle S."/>
        </authorList>
    </citation>
    <scope>NUCLEOTIDE SEQUENCE [LARGE SCALE GENOMIC DNA]</scope>
    <source>
        <strain evidence="2 3">NCTC11009</strain>
    </source>
</reference>
<sequence>MLMMKSFNSINKLVDAFKEDLTIGEQICVYTKPNVDEFVLGQEYWIDDYPDIDDDDNEVFPSGVIGNHLVYLYSGQQFADVIGNVSEQKATATLSDYVAALNYYNQHDTFMDFSS</sequence>
<dbReference type="InterPro" id="IPR056133">
    <property type="entry name" value="DUF7716"/>
</dbReference>
<evidence type="ECO:0000313" key="2">
    <source>
        <dbReference type="EMBL" id="SPY08785.1"/>
    </source>
</evidence>
<evidence type="ECO:0000313" key="3">
    <source>
        <dbReference type="Proteomes" id="UP000250242"/>
    </source>
</evidence>
<feature type="domain" description="DUF7716" evidence="1">
    <location>
        <begin position="17"/>
        <end position="113"/>
    </location>
</feature>
<gene>
    <name evidence="2" type="ORF">NCTC11009_02017</name>
</gene>
<dbReference type="EMBL" id="UATH01000001">
    <property type="protein sequence ID" value="SPY08785.1"/>
    <property type="molecule type" value="Genomic_DNA"/>
</dbReference>